<evidence type="ECO:0000256" key="9">
    <source>
        <dbReference type="HAMAP-Rule" id="MF_01808"/>
    </source>
</evidence>
<feature type="active site" evidence="9">
    <location>
        <position position="238"/>
    </location>
</feature>
<organism evidence="12 13">
    <name type="scientific">Candidatus Gallipaludibacter merdavium</name>
    <dbReference type="NCBI Taxonomy" id="2840839"/>
    <lineage>
        <taxon>Bacteria</taxon>
        <taxon>Pseudomonadati</taxon>
        <taxon>Bacteroidota</taxon>
        <taxon>Bacteroidia</taxon>
        <taxon>Bacteroidales</taxon>
        <taxon>Candidatus Gallipaludibacter</taxon>
    </lineage>
</organism>
<dbReference type="NCBIfam" id="NF040815">
    <property type="entry name" value="recomb_XerA_Arch"/>
    <property type="match status" value="1"/>
</dbReference>
<evidence type="ECO:0000313" key="13">
    <source>
        <dbReference type="Proteomes" id="UP000823641"/>
    </source>
</evidence>
<dbReference type="CDD" id="cd00798">
    <property type="entry name" value="INT_XerDC_C"/>
    <property type="match status" value="1"/>
</dbReference>
<evidence type="ECO:0000259" key="11">
    <source>
        <dbReference type="PROSITE" id="PS51900"/>
    </source>
</evidence>
<keyword evidence="4 9" id="KW-0159">Chromosome partition</keyword>
<gene>
    <name evidence="9" type="primary">xerC</name>
    <name evidence="12" type="ORF">IAA73_07720</name>
</gene>
<dbReference type="InterPro" id="IPR010998">
    <property type="entry name" value="Integrase_recombinase_N"/>
</dbReference>
<evidence type="ECO:0000313" key="12">
    <source>
        <dbReference type="EMBL" id="MBO8460201.1"/>
    </source>
</evidence>
<dbReference type="Pfam" id="PF02899">
    <property type="entry name" value="Phage_int_SAM_1"/>
    <property type="match status" value="1"/>
</dbReference>
<dbReference type="Gene3D" id="1.10.443.10">
    <property type="entry name" value="Intergrase catalytic core"/>
    <property type="match status" value="1"/>
</dbReference>
<feature type="active site" evidence="9">
    <location>
        <position position="143"/>
    </location>
</feature>
<feature type="active site" evidence="9">
    <location>
        <position position="167"/>
    </location>
</feature>
<name>A0A9D9N4H8_9BACT</name>
<keyword evidence="3 9" id="KW-0132">Cell division</keyword>
<dbReference type="EMBL" id="JADIMG010000073">
    <property type="protein sequence ID" value="MBO8460201.1"/>
    <property type="molecule type" value="Genomic_DNA"/>
</dbReference>
<keyword evidence="7 9" id="KW-0233">DNA recombination</keyword>
<reference evidence="12" key="2">
    <citation type="journal article" date="2021" name="PeerJ">
        <title>Extensive microbial diversity within the chicken gut microbiome revealed by metagenomics and culture.</title>
        <authorList>
            <person name="Gilroy R."/>
            <person name="Ravi A."/>
            <person name="Getino M."/>
            <person name="Pursley I."/>
            <person name="Horton D.L."/>
            <person name="Alikhan N.F."/>
            <person name="Baker D."/>
            <person name="Gharbi K."/>
            <person name="Hall N."/>
            <person name="Watson M."/>
            <person name="Adriaenssens E.M."/>
            <person name="Foster-Nyarko E."/>
            <person name="Jarju S."/>
            <person name="Secka A."/>
            <person name="Antonio M."/>
            <person name="Oren A."/>
            <person name="Chaudhuri R.R."/>
            <person name="La Ragione R."/>
            <person name="Hildebrand F."/>
            <person name="Pallen M.J."/>
        </authorList>
    </citation>
    <scope>NUCLEOTIDE SEQUENCE</scope>
    <source>
        <strain evidence="12">G3-3990</strain>
    </source>
</reference>
<dbReference type="SUPFAM" id="SSF56349">
    <property type="entry name" value="DNA breaking-rejoining enzymes"/>
    <property type="match status" value="1"/>
</dbReference>
<dbReference type="PROSITE" id="PS51900">
    <property type="entry name" value="CB"/>
    <property type="match status" value="1"/>
</dbReference>
<dbReference type="PROSITE" id="PS51898">
    <property type="entry name" value="TYR_RECOMBINASE"/>
    <property type="match status" value="1"/>
</dbReference>
<dbReference type="GO" id="GO:0051301">
    <property type="term" value="P:cell division"/>
    <property type="evidence" value="ECO:0007669"/>
    <property type="project" value="UniProtKB-KW"/>
</dbReference>
<dbReference type="InterPro" id="IPR013762">
    <property type="entry name" value="Integrase-like_cat_sf"/>
</dbReference>
<feature type="active site" description="O-(3'-phospho-DNA)-tyrosine intermediate" evidence="9">
    <location>
        <position position="273"/>
    </location>
</feature>
<dbReference type="GO" id="GO:0003677">
    <property type="term" value="F:DNA binding"/>
    <property type="evidence" value="ECO:0007669"/>
    <property type="project" value="UniProtKB-UniRule"/>
</dbReference>
<evidence type="ECO:0000256" key="8">
    <source>
        <dbReference type="ARBA" id="ARBA00023306"/>
    </source>
</evidence>
<feature type="domain" description="Core-binding (CB)" evidence="11">
    <location>
        <begin position="1"/>
        <end position="82"/>
    </location>
</feature>
<dbReference type="Proteomes" id="UP000823641">
    <property type="component" value="Unassembled WGS sequence"/>
</dbReference>
<dbReference type="GO" id="GO:0009037">
    <property type="term" value="F:tyrosine-based site-specific recombinase activity"/>
    <property type="evidence" value="ECO:0007669"/>
    <property type="project" value="UniProtKB-UniRule"/>
</dbReference>
<keyword evidence="2 9" id="KW-0963">Cytoplasm</keyword>
<dbReference type="InterPro" id="IPR002104">
    <property type="entry name" value="Integrase_catalytic"/>
</dbReference>
<feature type="domain" description="Tyr recombinase" evidence="10">
    <location>
        <begin position="103"/>
        <end position="286"/>
    </location>
</feature>
<keyword evidence="6 9" id="KW-0238">DNA-binding</keyword>
<keyword evidence="5 9" id="KW-0229">DNA integration</keyword>
<dbReference type="PANTHER" id="PTHR30349">
    <property type="entry name" value="PHAGE INTEGRASE-RELATED"/>
    <property type="match status" value="1"/>
</dbReference>
<feature type="active site" evidence="9">
    <location>
        <position position="264"/>
    </location>
</feature>
<comment type="similarity">
    <text evidence="9">Belongs to the 'phage' integrase family. XerC subfamily.</text>
</comment>
<dbReference type="InterPro" id="IPR004107">
    <property type="entry name" value="Integrase_SAM-like_N"/>
</dbReference>
<evidence type="ECO:0000256" key="5">
    <source>
        <dbReference type="ARBA" id="ARBA00022908"/>
    </source>
</evidence>
<dbReference type="NCBIfam" id="NF001399">
    <property type="entry name" value="PRK00283.1"/>
    <property type="match status" value="1"/>
</dbReference>
<reference evidence="12" key="1">
    <citation type="submission" date="2020-10" db="EMBL/GenBank/DDBJ databases">
        <authorList>
            <person name="Gilroy R."/>
        </authorList>
    </citation>
    <scope>NUCLEOTIDE SEQUENCE</scope>
    <source>
        <strain evidence="12">G3-3990</strain>
    </source>
</reference>
<comment type="subcellular location">
    <subcellularLocation>
        <location evidence="1 9">Cytoplasm</location>
    </subcellularLocation>
</comment>
<dbReference type="InterPro" id="IPR011010">
    <property type="entry name" value="DNA_brk_join_enz"/>
</dbReference>
<evidence type="ECO:0000256" key="6">
    <source>
        <dbReference type="ARBA" id="ARBA00023125"/>
    </source>
</evidence>
<dbReference type="GO" id="GO:0005737">
    <property type="term" value="C:cytoplasm"/>
    <property type="evidence" value="ECO:0007669"/>
    <property type="project" value="UniProtKB-SubCell"/>
</dbReference>
<protein>
    <recommendedName>
        <fullName evidence="9">Tyrosine recombinase XerC</fullName>
    </recommendedName>
</protein>
<dbReference type="PANTHER" id="PTHR30349:SF81">
    <property type="entry name" value="TYROSINE RECOMBINASE XERC"/>
    <property type="match status" value="1"/>
</dbReference>
<evidence type="ECO:0000256" key="3">
    <source>
        <dbReference type="ARBA" id="ARBA00022618"/>
    </source>
</evidence>
<evidence type="ECO:0000256" key="1">
    <source>
        <dbReference type="ARBA" id="ARBA00004496"/>
    </source>
</evidence>
<sequence>MIDRRYHNYLLLERSLSKKTIEAYESDLEQLLLFLQQRGVVPEKATLDDLQEFVYQQGKLDKTPRTQARMISGIKSYYKYLLFSDDIQTDPTELLEMPKLGEHLPEVLTLEEIDRMIAAIDLSKAEGQRNRAIIEVLYGSGLRVSELVNLKLSNIYWQEGYMLVEGKGSKQRLVPLSDVAQQQLNYWKIDRNALKIKPGNEDYVFLNRRGGQLTRAMIFKIVQDLATAADIKKTVSPHTLRHSFATHLLQNGANLLVIQKLLGHESITTTEIYTHMDMRYLREEILKYHPHNRQKNE</sequence>
<dbReference type="AlphaFoldDB" id="A0A9D9N4H8"/>
<evidence type="ECO:0000256" key="4">
    <source>
        <dbReference type="ARBA" id="ARBA00022829"/>
    </source>
</evidence>
<dbReference type="HAMAP" id="MF_01808">
    <property type="entry name" value="Recomb_XerC_XerD"/>
    <property type="match status" value="1"/>
</dbReference>
<dbReference type="GO" id="GO:0007059">
    <property type="term" value="P:chromosome segregation"/>
    <property type="evidence" value="ECO:0007669"/>
    <property type="project" value="UniProtKB-UniRule"/>
</dbReference>
<proteinExistence type="inferred from homology"/>
<keyword evidence="8 9" id="KW-0131">Cell cycle</keyword>
<comment type="caution">
    <text evidence="12">The sequence shown here is derived from an EMBL/GenBank/DDBJ whole genome shotgun (WGS) entry which is preliminary data.</text>
</comment>
<dbReference type="Gene3D" id="1.10.150.130">
    <property type="match status" value="1"/>
</dbReference>
<evidence type="ECO:0000256" key="7">
    <source>
        <dbReference type="ARBA" id="ARBA00023172"/>
    </source>
</evidence>
<dbReference type="InterPro" id="IPR044068">
    <property type="entry name" value="CB"/>
</dbReference>
<comment type="subunit">
    <text evidence="9">Forms a cyclic heterotetrameric complex composed of two molecules of XerC and two molecules of XerD.</text>
</comment>
<dbReference type="InterPro" id="IPR050090">
    <property type="entry name" value="Tyrosine_recombinase_XerCD"/>
</dbReference>
<evidence type="ECO:0000259" key="10">
    <source>
        <dbReference type="PROSITE" id="PS51898"/>
    </source>
</evidence>
<dbReference type="GO" id="GO:0006313">
    <property type="term" value="P:DNA transposition"/>
    <property type="evidence" value="ECO:0007669"/>
    <property type="project" value="UniProtKB-UniRule"/>
</dbReference>
<evidence type="ECO:0000256" key="2">
    <source>
        <dbReference type="ARBA" id="ARBA00022490"/>
    </source>
</evidence>
<dbReference type="InterPro" id="IPR023009">
    <property type="entry name" value="Tyrosine_recombinase_XerC/XerD"/>
</dbReference>
<dbReference type="Pfam" id="PF00589">
    <property type="entry name" value="Phage_integrase"/>
    <property type="match status" value="1"/>
</dbReference>
<accession>A0A9D9N4H8</accession>
<feature type="active site" evidence="9">
    <location>
        <position position="241"/>
    </location>
</feature>
<comment type="function">
    <text evidence="9">Site-specific tyrosine recombinase, which acts by catalyzing the cutting and rejoining of the recombining DNA molecules. The XerC-XerD complex is essential to convert dimers of the bacterial chromosome into monomers to permit their segregation at cell division. It also contributes to the segregational stability of plasmids.</text>
</comment>